<dbReference type="Pfam" id="PF00520">
    <property type="entry name" value="Ion_trans"/>
    <property type="match status" value="1"/>
</dbReference>
<comment type="caution">
    <text evidence="8">The sequence shown here is derived from an EMBL/GenBank/DDBJ whole genome shotgun (WGS) entry which is preliminary data.</text>
</comment>
<reference evidence="8 9" key="1">
    <citation type="submission" date="2024-02" db="EMBL/GenBank/DDBJ databases">
        <authorList>
            <person name="Chen Y."/>
            <person name="Shah S."/>
            <person name="Dougan E. K."/>
            <person name="Thang M."/>
            <person name="Chan C."/>
        </authorList>
    </citation>
    <scope>NUCLEOTIDE SEQUENCE [LARGE SCALE GENOMIC DNA]</scope>
</reference>
<evidence type="ECO:0000313" key="9">
    <source>
        <dbReference type="Proteomes" id="UP001642484"/>
    </source>
</evidence>
<keyword evidence="2 6" id="KW-0812">Transmembrane</keyword>
<gene>
    <name evidence="8" type="ORF">CCMP2556_LOCUS1962</name>
</gene>
<dbReference type="Gene3D" id="1.20.120.350">
    <property type="entry name" value="Voltage-gated potassium channels. Chain C"/>
    <property type="match status" value="1"/>
</dbReference>
<protein>
    <recommendedName>
        <fullName evidence="7">Ion transport domain-containing protein</fullName>
    </recommendedName>
</protein>
<feature type="domain" description="Ion transport" evidence="7">
    <location>
        <begin position="186"/>
        <end position="438"/>
    </location>
</feature>
<feature type="transmembrane region" description="Helical" evidence="6">
    <location>
        <begin position="338"/>
        <end position="362"/>
    </location>
</feature>
<sequence>SSCYISHIHLAMELVERRDCENLVRSLAEERAQLLNLSIQQHEHFKTCLELTFGKLDQTFRGSVSSLPVQLGTLRSTAPPVLPEDSDPVPANPFTAVALGLKTMVSEESFPTKSPLFPTTLNSCTIPVPEMEKVDSDNTVDGQPVDQTFSSKKALPVSPNGSRKPTHLRKLMTRSVDDVWIQKAKSFLDYFAGFMVVLNTMSMILELELQGTVIGIELGIEEGQVDNSAMDAFRTLDKVFVFIFLAEWILRLVFERMDFCRDYANIFDTCLVVSSLVDLYFSLITGSDDGTPKGVVILRMMRALKALRAIRVVRSLRFFGGLRVLVKACTCFLPSLCWAMVLLGIFMSMGALMLGNLLQSYMTDVSLPLDNRLWLWDRYGTAYRATYTLFEITFAGNWPTSARPVLEKANHVFVIFLVLYVTVVVFAVIRVITAIFLKETFDAAQNDAEHLVKDRLKMKAQYISKLESVFMAIDETGDGMITEERLNQILARPEVAAYFQTLEIDVHEGTALFHLLDNGDGEVTLEEFIDGIMRCKGQARAIDQVALHAEMKQLDSKINKLIEALNRESLLPSMSSSSSRMTEKRKEHKIRTTPTQAELLKVFRLDTSDELLSVSPFQRSTSPGFTAGLP</sequence>
<organism evidence="8 9">
    <name type="scientific">Durusdinium trenchii</name>
    <dbReference type="NCBI Taxonomy" id="1381693"/>
    <lineage>
        <taxon>Eukaryota</taxon>
        <taxon>Sar</taxon>
        <taxon>Alveolata</taxon>
        <taxon>Dinophyceae</taxon>
        <taxon>Suessiales</taxon>
        <taxon>Symbiodiniaceae</taxon>
        <taxon>Durusdinium</taxon>
    </lineage>
</organism>
<dbReference type="InterPro" id="IPR043203">
    <property type="entry name" value="VGCC_Ca_Na"/>
</dbReference>
<evidence type="ECO:0000256" key="5">
    <source>
        <dbReference type="SAM" id="MobiDB-lite"/>
    </source>
</evidence>
<keyword evidence="3 6" id="KW-1133">Transmembrane helix</keyword>
<evidence type="ECO:0000256" key="2">
    <source>
        <dbReference type="ARBA" id="ARBA00022692"/>
    </source>
</evidence>
<dbReference type="Gene3D" id="1.10.287.70">
    <property type="match status" value="1"/>
</dbReference>
<dbReference type="InterPro" id="IPR011992">
    <property type="entry name" value="EF-hand-dom_pair"/>
</dbReference>
<evidence type="ECO:0000313" key="8">
    <source>
        <dbReference type="EMBL" id="CAK8990184.1"/>
    </source>
</evidence>
<dbReference type="SUPFAM" id="SSF81324">
    <property type="entry name" value="Voltage-gated potassium channels"/>
    <property type="match status" value="1"/>
</dbReference>
<dbReference type="Proteomes" id="UP001642484">
    <property type="component" value="Unassembled WGS sequence"/>
</dbReference>
<feature type="compositionally biased region" description="Polar residues" evidence="5">
    <location>
        <begin position="137"/>
        <end position="151"/>
    </location>
</feature>
<dbReference type="EMBL" id="CAXAMN010000692">
    <property type="protein sequence ID" value="CAK8990184.1"/>
    <property type="molecule type" value="Genomic_DNA"/>
</dbReference>
<feature type="non-terminal residue" evidence="8">
    <location>
        <position position="1"/>
    </location>
</feature>
<accession>A0ABP0HM02</accession>
<keyword evidence="4 6" id="KW-0472">Membrane</keyword>
<evidence type="ECO:0000256" key="3">
    <source>
        <dbReference type="ARBA" id="ARBA00022989"/>
    </source>
</evidence>
<dbReference type="PANTHER" id="PTHR10037">
    <property type="entry name" value="VOLTAGE-GATED CATION CHANNEL CALCIUM AND SODIUM"/>
    <property type="match status" value="1"/>
</dbReference>
<keyword evidence="9" id="KW-1185">Reference proteome</keyword>
<dbReference type="InterPro" id="IPR005821">
    <property type="entry name" value="Ion_trans_dom"/>
</dbReference>
<dbReference type="InterPro" id="IPR027359">
    <property type="entry name" value="Volt_channel_dom_sf"/>
</dbReference>
<comment type="subcellular location">
    <subcellularLocation>
        <location evidence="1">Membrane</location>
        <topology evidence="1">Multi-pass membrane protein</topology>
    </subcellularLocation>
</comment>
<name>A0ABP0HM02_9DINO</name>
<proteinExistence type="predicted"/>
<evidence type="ECO:0000256" key="4">
    <source>
        <dbReference type="ARBA" id="ARBA00023136"/>
    </source>
</evidence>
<dbReference type="PANTHER" id="PTHR10037:SF62">
    <property type="entry name" value="SODIUM CHANNEL PROTEIN 60E"/>
    <property type="match status" value="1"/>
</dbReference>
<evidence type="ECO:0000256" key="1">
    <source>
        <dbReference type="ARBA" id="ARBA00004141"/>
    </source>
</evidence>
<evidence type="ECO:0000256" key="6">
    <source>
        <dbReference type="SAM" id="Phobius"/>
    </source>
</evidence>
<feature type="region of interest" description="Disordered" evidence="5">
    <location>
        <begin position="134"/>
        <end position="165"/>
    </location>
</feature>
<dbReference type="Gene3D" id="1.10.238.10">
    <property type="entry name" value="EF-hand"/>
    <property type="match status" value="1"/>
</dbReference>
<feature type="transmembrane region" description="Helical" evidence="6">
    <location>
        <begin position="412"/>
        <end position="437"/>
    </location>
</feature>
<evidence type="ECO:0000259" key="7">
    <source>
        <dbReference type="Pfam" id="PF00520"/>
    </source>
</evidence>
<feature type="region of interest" description="Disordered" evidence="5">
    <location>
        <begin position="572"/>
        <end position="591"/>
    </location>
</feature>
<dbReference type="SUPFAM" id="SSF47473">
    <property type="entry name" value="EF-hand"/>
    <property type="match status" value="1"/>
</dbReference>